<reference evidence="4" key="1">
    <citation type="submission" date="2020-03" db="EMBL/GenBank/DDBJ databases">
        <title>The deep terrestrial virosphere.</title>
        <authorList>
            <person name="Holmfeldt K."/>
            <person name="Nilsson E."/>
            <person name="Simone D."/>
            <person name="Lopez-Fernandez M."/>
            <person name="Wu X."/>
            <person name="de Brujin I."/>
            <person name="Lundin D."/>
            <person name="Andersson A."/>
            <person name="Bertilsson S."/>
            <person name="Dopson M."/>
        </authorList>
    </citation>
    <scope>NUCLEOTIDE SEQUENCE</scope>
    <source>
        <strain evidence="4">MM171B00549</strain>
    </source>
</reference>
<keyword evidence="3" id="KW-1133">Transmembrane helix</keyword>
<accession>A0A6M3MGA0</accession>
<evidence type="ECO:0000313" key="4">
    <source>
        <dbReference type="EMBL" id="QJB03802.1"/>
    </source>
</evidence>
<sequence length="316" mass="35326">MSESSRSKWIMVGAVIGLLIGGLAVFLISPSPDISGYQEQIEQLETQVTTLHDRSQDLEEELEGMVSADDYTALENQFNELNSQLTSLQGEIEDYSDLEQQVAQLKSELENVVSADDYTALENQFNELNSQLTSLQGEIDEKEDTIDDLQKTISELEALTPPLPPKEGEPGSSRFFPAEIGDAVTCVFEYYGKIYTARITVKEFIRGDLAWSMIYEANMFNDPVPSGAEYILAKIRFEYVLGPTAETKLDISSFDFDAVSEDGYVYDWSSVVEPEPRLDASLYPGASHEGWAAYGVYKADSRPVLNFAGVWFKLYE</sequence>
<dbReference type="Gene3D" id="2.60.40.1240">
    <property type="match status" value="1"/>
</dbReference>
<feature type="transmembrane region" description="Helical" evidence="3">
    <location>
        <begin position="9"/>
        <end position="28"/>
    </location>
</feature>
<keyword evidence="3" id="KW-0472">Membrane</keyword>
<name>A0A6M3MGA0_9ZZZZ</name>
<dbReference type="SUPFAM" id="SSF46579">
    <property type="entry name" value="Prefoldin"/>
    <property type="match status" value="1"/>
</dbReference>
<evidence type="ECO:0000256" key="3">
    <source>
        <dbReference type="SAM" id="Phobius"/>
    </source>
</evidence>
<keyword evidence="1" id="KW-0732">Signal</keyword>
<dbReference type="Gene3D" id="1.20.5.340">
    <property type="match status" value="2"/>
</dbReference>
<keyword evidence="2" id="KW-0175">Coiled coil</keyword>
<proteinExistence type="predicted"/>
<gene>
    <name evidence="4" type="ORF">MM171B00549_0016</name>
</gene>
<keyword evidence="3" id="KW-0812">Transmembrane</keyword>
<evidence type="ECO:0000256" key="1">
    <source>
        <dbReference type="ARBA" id="ARBA00022729"/>
    </source>
</evidence>
<dbReference type="AlphaFoldDB" id="A0A6M3MGA0"/>
<dbReference type="InterPro" id="IPR029050">
    <property type="entry name" value="Immunoprotect_excell_Ig-like"/>
</dbReference>
<protein>
    <submittedName>
        <fullName evidence="4">Putative septum formation initiator</fullName>
    </submittedName>
</protein>
<organism evidence="4">
    <name type="scientific">viral metagenome</name>
    <dbReference type="NCBI Taxonomy" id="1070528"/>
    <lineage>
        <taxon>unclassified sequences</taxon>
        <taxon>metagenomes</taxon>
        <taxon>organismal metagenomes</taxon>
    </lineage>
</organism>
<evidence type="ECO:0000256" key="2">
    <source>
        <dbReference type="SAM" id="Coils"/>
    </source>
</evidence>
<feature type="coiled-coil region" evidence="2">
    <location>
        <begin position="34"/>
        <end position="159"/>
    </location>
</feature>
<dbReference type="EMBL" id="MT143861">
    <property type="protein sequence ID" value="QJB03802.1"/>
    <property type="molecule type" value="Genomic_DNA"/>
</dbReference>